<protein>
    <submittedName>
        <fullName evidence="1">Uncharacterized protein</fullName>
    </submittedName>
</protein>
<dbReference type="EMBL" id="BRPK01000009">
    <property type="protein sequence ID" value="GLB41275.1"/>
    <property type="molecule type" value="Genomic_DNA"/>
</dbReference>
<name>A0A9P3URF5_LYOSH</name>
<comment type="caution">
    <text evidence="1">The sequence shown here is derived from an EMBL/GenBank/DDBJ whole genome shotgun (WGS) entry which is preliminary data.</text>
</comment>
<evidence type="ECO:0000313" key="2">
    <source>
        <dbReference type="Proteomes" id="UP001063166"/>
    </source>
</evidence>
<gene>
    <name evidence="1" type="ORF">LshimejAT787_0904900</name>
</gene>
<keyword evidence="2" id="KW-1185">Reference proteome</keyword>
<reference evidence="1" key="1">
    <citation type="submission" date="2022-07" db="EMBL/GenBank/DDBJ databases">
        <title>The genome of Lyophyllum shimeji provides insight into the initial evolution of ectomycorrhizal fungal genome.</title>
        <authorList>
            <person name="Kobayashi Y."/>
            <person name="Shibata T."/>
            <person name="Hirakawa H."/>
            <person name="Shigenobu S."/>
            <person name="Nishiyama T."/>
            <person name="Yamada A."/>
            <person name="Hasebe M."/>
            <person name="Kawaguchi M."/>
        </authorList>
    </citation>
    <scope>NUCLEOTIDE SEQUENCE</scope>
    <source>
        <strain evidence="1">AT787</strain>
    </source>
</reference>
<accession>A0A9P3URF5</accession>
<dbReference type="Proteomes" id="UP001063166">
    <property type="component" value="Unassembled WGS sequence"/>
</dbReference>
<proteinExistence type="predicted"/>
<organism evidence="1 2">
    <name type="scientific">Lyophyllum shimeji</name>
    <name type="common">Hon-shimeji</name>
    <name type="synonym">Tricholoma shimeji</name>
    <dbReference type="NCBI Taxonomy" id="47721"/>
    <lineage>
        <taxon>Eukaryota</taxon>
        <taxon>Fungi</taxon>
        <taxon>Dikarya</taxon>
        <taxon>Basidiomycota</taxon>
        <taxon>Agaricomycotina</taxon>
        <taxon>Agaricomycetes</taxon>
        <taxon>Agaricomycetidae</taxon>
        <taxon>Agaricales</taxon>
        <taxon>Tricholomatineae</taxon>
        <taxon>Lyophyllaceae</taxon>
        <taxon>Lyophyllum</taxon>
    </lineage>
</organism>
<sequence>MGHITPGNGIPCGRGPSDMLLASLGDGLGSVNYSPHLRSELCAPLAFPFVTSRQCVCVSHVIEATDQPCPTGRPVLRG</sequence>
<evidence type="ECO:0000313" key="1">
    <source>
        <dbReference type="EMBL" id="GLB41275.1"/>
    </source>
</evidence>
<dbReference type="AlphaFoldDB" id="A0A9P3URF5"/>